<dbReference type="OrthoDB" id="9778567at2"/>
<evidence type="ECO:0000313" key="5">
    <source>
        <dbReference type="EMBL" id="TGG94033.1"/>
    </source>
</evidence>
<dbReference type="Pfam" id="PF02682">
    <property type="entry name" value="CT_C_D"/>
    <property type="match status" value="1"/>
</dbReference>
<reference evidence="5 6" key="1">
    <citation type="submission" date="2019-04" db="EMBL/GenBank/DDBJ databases">
        <title>Natronospirillum operosus gen. nov., sp. nov., a haloalkaliphilic satellite isolated from decaying biomass of laboratory culture of cyanobacterium Geitlerinema sp. and proposal of Natronospirillaceae fam. nov. and Saccharospirillaceae fam. nov.</title>
        <authorList>
            <person name="Kevbrin V."/>
            <person name="Boltyanskaya Y."/>
            <person name="Koziaeva V."/>
            <person name="Grouzdev D.S."/>
            <person name="Park M."/>
            <person name="Cho J."/>
        </authorList>
    </citation>
    <scope>NUCLEOTIDE SEQUENCE [LARGE SCALE GENOMIC DNA]</scope>
    <source>
        <strain evidence="5 6">G-116</strain>
    </source>
</reference>
<evidence type="ECO:0000256" key="1">
    <source>
        <dbReference type="ARBA" id="ARBA00022741"/>
    </source>
</evidence>
<dbReference type="InterPro" id="IPR003833">
    <property type="entry name" value="CT_C_D"/>
</dbReference>
<evidence type="ECO:0000256" key="3">
    <source>
        <dbReference type="ARBA" id="ARBA00022840"/>
    </source>
</evidence>
<dbReference type="SMART" id="SM00796">
    <property type="entry name" value="AHS1"/>
    <property type="match status" value="1"/>
</dbReference>
<name>A0A4Z0WD55_9GAMM</name>
<proteinExistence type="predicted"/>
<dbReference type="NCBIfam" id="TIGR00370">
    <property type="entry name" value="5-oxoprolinase subunit PxpB"/>
    <property type="match status" value="1"/>
</dbReference>
<dbReference type="Proteomes" id="UP000297475">
    <property type="component" value="Unassembled WGS sequence"/>
</dbReference>
<comment type="caution">
    <text evidence="5">The sequence shown here is derived from an EMBL/GenBank/DDBJ whole genome shotgun (WGS) entry which is preliminary data.</text>
</comment>
<dbReference type="AlphaFoldDB" id="A0A4Z0WD55"/>
<keyword evidence="1" id="KW-0547">Nucleotide-binding</keyword>
<dbReference type="EMBL" id="SRMF01000002">
    <property type="protein sequence ID" value="TGG94033.1"/>
    <property type="molecule type" value="Genomic_DNA"/>
</dbReference>
<keyword evidence="3" id="KW-0067">ATP-binding</keyword>
<dbReference type="Gene3D" id="3.30.1360.40">
    <property type="match status" value="1"/>
</dbReference>
<dbReference type="GO" id="GO:0005524">
    <property type="term" value="F:ATP binding"/>
    <property type="evidence" value="ECO:0007669"/>
    <property type="project" value="UniProtKB-KW"/>
</dbReference>
<accession>A0A4Z0WD55</accession>
<dbReference type="RefSeq" id="WP_135482602.1">
    <property type="nucleotide sequence ID" value="NZ_SRMF01000002.1"/>
</dbReference>
<dbReference type="PANTHER" id="PTHR34698">
    <property type="entry name" value="5-OXOPROLINASE SUBUNIT B"/>
    <property type="match status" value="1"/>
</dbReference>
<keyword evidence="2 5" id="KW-0378">Hydrolase</keyword>
<dbReference type="Gene3D" id="2.40.100.10">
    <property type="entry name" value="Cyclophilin-like"/>
    <property type="match status" value="1"/>
</dbReference>
<organism evidence="5 6">
    <name type="scientific">Natronospirillum operosum</name>
    <dbReference type="NCBI Taxonomy" id="2759953"/>
    <lineage>
        <taxon>Bacteria</taxon>
        <taxon>Pseudomonadati</taxon>
        <taxon>Pseudomonadota</taxon>
        <taxon>Gammaproteobacteria</taxon>
        <taxon>Oceanospirillales</taxon>
        <taxon>Natronospirillaceae</taxon>
        <taxon>Natronospirillum</taxon>
    </lineage>
</organism>
<dbReference type="InterPro" id="IPR029000">
    <property type="entry name" value="Cyclophilin-like_dom_sf"/>
</dbReference>
<evidence type="ECO:0000256" key="2">
    <source>
        <dbReference type="ARBA" id="ARBA00022801"/>
    </source>
</evidence>
<dbReference type="SUPFAM" id="SSF50891">
    <property type="entry name" value="Cyclophilin-like"/>
    <property type="match status" value="1"/>
</dbReference>
<protein>
    <submittedName>
        <fullName evidence="5">5-oxoprolinase subunit PxpB</fullName>
        <ecNumber evidence="5">3.5.2.9</ecNumber>
    </submittedName>
</protein>
<evidence type="ECO:0000313" key="6">
    <source>
        <dbReference type="Proteomes" id="UP000297475"/>
    </source>
</evidence>
<feature type="domain" description="Carboxyltransferase" evidence="4">
    <location>
        <begin position="6"/>
        <end position="211"/>
    </location>
</feature>
<gene>
    <name evidence="5" type="primary">pxpB</name>
    <name evidence="5" type="ORF">E4656_07590</name>
</gene>
<dbReference type="GO" id="GO:0017168">
    <property type="term" value="F:5-oxoprolinase (ATP-hydrolyzing) activity"/>
    <property type="evidence" value="ECO:0007669"/>
    <property type="project" value="UniProtKB-EC"/>
</dbReference>
<sequence length="234" mass="25930">MSDSTMRVEAVSEDTAMIRFGDTISEALIPQIVALEKRIEQRLGPLVIDLVPSYTTLLVHYDLNRADFRHVLRELRHLVADLEAHPEDAPAGRQVEIPVWYDPTVGYDLEALAERHELSVDEVIGIHSGKSYQVFAIGFNPGFGFLGRVDDRIATPRHKSPREAIDPGSVGIADAQTAIYPRLSPGGWQIIGRSPQLMFDPEQDPAHASLLQVGDTVTFRPIDRDTFISLGGQL</sequence>
<dbReference type="EC" id="3.5.2.9" evidence="5"/>
<dbReference type="SUPFAM" id="SSF160467">
    <property type="entry name" value="PH0987 N-terminal domain-like"/>
    <property type="match status" value="1"/>
</dbReference>
<dbReference type="PANTHER" id="PTHR34698:SF2">
    <property type="entry name" value="5-OXOPROLINASE SUBUNIT B"/>
    <property type="match status" value="1"/>
</dbReference>
<keyword evidence="6" id="KW-1185">Reference proteome</keyword>
<evidence type="ECO:0000259" key="4">
    <source>
        <dbReference type="SMART" id="SM00796"/>
    </source>
</evidence>
<dbReference type="InterPro" id="IPR010016">
    <property type="entry name" value="PxpB"/>
</dbReference>